<proteinExistence type="predicted"/>
<name>A0ABV7P4N0_9PSEU</name>
<gene>
    <name evidence="2" type="ORF">ACFOSH_31800</name>
</gene>
<evidence type="ECO:0000313" key="2">
    <source>
        <dbReference type="EMBL" id="MFC3454044.1"/>
    </source>
</evidence>
<organism evidence="2 3">
    <name type="scientific">Amycolatopsis speibonae</name>
    <dbReference type="NCBI Taxonomy" id="1450224"/>
    <lineage>
        <taxon>Bacteria</taxon>
        <taxon>Bacillati</taxon>
        <taxon>Actinomycetota</taxon>
        <taxon>Actinomycetes</taxon>
        <taxon>Pseudonocardiales</taxon>
        <taxon>Pseudonocardiaceae</taxon>
        <taxon>Amycolatopsis</taxon>
    </lineage>
</organism>
<protein>
    <recommendedName>
        <fullName evidence="1">Phage FDXHR zinc binding domain-containing protein</fullName>
    </recommendedName>
</protein>
<evidence type="ECO:0000313" key="3">
    <source>
        <dbReference type="Proteomes" id="UP001595645"/>
    </source>
</evidence>
<dbReference type="Pfam" id="PF24071">
    <property type="entry name" value="Phage_zn_bind_3"/>
    <property type="match status" value="1"/>
</dbReference>
<dbReference type="InterPro" id="IPR058158">
    <property type="entry name" value="Phage_zn-bd_3"/>
</dbReference>
<comment type="caution">
    <text evidence="2">The sequence shown here is derived from an EMBL/GenBank/DDBJ whole genome shotgun (WGS) entry which is preliminary data.</text>
</comment>
<sequence length="77" mass="8263">MYGCRGCGRNFAGLGLFDKHRSPLGPHGTCLDPAGITNTAGKPVMELRDGVWSGPKLTKEQAAEIWKKKPTDPPVTV</sequence>
<dbReference type="Proteomes" id="UP001595645">
    <property type="component" value="Unassembled WGS sequence"/>
</dbReference>
<feature type="domain" description="Phage FDXHR zinc binding" evidence="1">
    <location>
        <begin position="4"/>
        <end position="35"/>
    </location>
</feature>
<dbReference type="EMBL" id="JBHRWK010000059">
    <property type="protein sequence ID" value="MFC3454044.1"/>
    <property type="molecule type" value="Genomic_DNA"/>
</dbReference>
<dbReference type="RefSeq" id="WP_378243207.1">
    <property type="nucleotide sequence ID" value="NZ_JBHRWK010000059.1"/>
</dbReference>
<evidence type="ECO:0000259" key="1">
    <source>
        <dbReference type="Pfam" id="PF24071"/>
    </source>
</evidence>
<keyword evidence="3" id="KW-1185">Reference proteome</keyword>
<reference evidence="3" key="1">
    <citation type="journal article" date="2019" name="Int. J. Syst. Evol. Microbiol.">
        <title>The Global Catalogue of Microorganisms (GCM) 10K type strain sequencing project: providing services to taxonomists for standard genome sequencing and annotation.</title>
        <authorList>
            <consortium name="The Broad Institute Genomics Platform"/>
            <consortium name="The Broad Institute Genome Sequencing Center for Infectious Disease"/>
            <person name="Wu L."/>
            <person name="Ma J."/>
        </authorList>
    </citation>
    <scope>NUCLEOTIDE SEQUENCE [LARGE SCALE GENOMIC DNA]</scope>
    <source>
        <strain evidence="3">CGMCC 4.7676</strain>
    </source>
</reference>
<accession>A0ABV7P4N0</accession>